<dbReference type="InterPro" id="IPR036388">
    <property type="entry name" value="WH-like_DNA-bd_sf"/>
</dbReference>
<dbReference type="EMBL" id="LR216287">
    <property type="protein sequence ID" value="VFJ13390.1"/>
    <property type="molecule type" value="Genomic_DNA"/>
</dbReference>
<dbReference type="InterPro" id="IPR005149">
    <property type="entry name" value="Tscrpt_reg_PadR_N"/>
</dbReference>
<gene>
    <name evidence="2" type="ORF">NFRAN_1068</name>
</gene>
<dbReference type="KEGG" id="nfn:NFRAN_1068"/>
<keyword evidence="3" id="KW-1185">Reference proteome</keyword>
<feature type="domain" description="Transcription regulator PadR N-terminal" evidence="1">
    <location>
        <begin position="19"/>
        <end position="86"/>
    </location>
</feature>
<name>A0A484ICJ4_9ARCH</name>
<dbReference type="PANTHER" id="PTHR43252">
    <property type="entry name" value="TRANSCRIPTIONAL REGULATOR YQJI"/>
    <property type="match status" value="1"/>
</dbReference>
<dbReference type="AlphaFoldDB" id="A0A484ICJ4"/>
<dbReference type="SUPFAM" id="SSF46785">
    <property type="entry name" value="Winged helix' DNA-binding domain"/>
    <property type="match status" value="1"/>
</dbReference>
<accession>A0A484ICJ4</accession>
<dbReference type="OrthoDB" id="56053at2157"/>
<evidence type="ECO:0000313" key="3">
    <source>
        <dbReference type="Proteomes" id="UP000294299"/>
    </source>
</evidence>
<proteinExistence type="predicted"/>
<protein>
    <submittedName>
        <fullName evidence="2">Transcriptional regulator PadR-like family protein</fullName>
    </submittedName>
</protein>
<dbReference type="PANTHER" id="PTHR43252:SF5">
    <property type="entry name" value="TRANSCRIPTIONAL REGULATOR, PADR-LIKE FAMILY"/>
    <property type="match status" value="1"/>
</dbReference>
<dbReference type="InterPro" id="IPR036390">
    <property type="entry name" value="WH_DNA-bd_sf"/>
</dbReference>
<dbReference type="Gene3D" id="1.10.10.10">
    <property type="entry name" value="Winged helix-like DNA-binding domain superfamily/Winged helix DNA-binding domain"/>
    <property type="match status" value="1"/>
</dbReference>
<evidence type="ECO:0000313" key="2">
    <source>
        <dbReference type="EMBL" id="VFJ13390.1"/>
    </source>
</evidence>
<sequence length="111" mass="12437">MTKSAEDCCDMRGMLGFLILFLLSKKPMHGQEIAGEISKRKGEKKPSPGTIYPALKSLRESGFIIEEKDGKTIVYSLTVRGENALKVAKRKFVRTFFGIFPDQGFAQKYNA</sequence>
<evidence type="ECO:0000259" key="1">
    <source>
        <dbReference type="Pfam" id="PF03551"/>
    </source>
</evidence>
<organism evidence="2 3">
    <name type="scientific">Candidatus Nitrosocosmicus franklandianus</name>
    <dbReference type="NCBI Taxonomy" id="1798806"/>
    <lineage>
        <taxon>Archaea</taxon>
        <taxon>Nitrososphaerota</taxon>
        <taxon>Nitrososphaeria</taxon>
        <taxon>Nitrososphaerales</taxon>
        <taxon>Nitrososphaeraceae</taxon>
        <taxon>Candidatus Nitrosocosmicus</taxon>
    </lineage>
</organism>
<reference evidence="2 3" key="1">
    <citation type="submission" date="2019-02" db="EMBL/GenBank/DDBJ databases">
        <authorList>
            <person name="Lehtovirta-Morley E L."/>
        </authorList>
    </citation>
    <scope>NUCLEOTIDE SEQUENCE [LARGE SCALE GENOMIC DNA]</scope>
    <source>
        <strain evidence="2">NFRAN1</strain>
    </source>
</reference>
<dbReference type="Proteomes" id="UP000294299">
    <property type="component" value="Chromosome NFRAN"/>
</dbReference>
<dbReference type="CDD" id="cd00090">
    <property type="entry name" value="HTH_ARSR"/>
    <property type="match status" value="1"/>
</dbReference>
<dbReference type="GeneID" id="39420507"/>
<dbReference type="InterPro" id="IPR011991">
    <property type="entry name" value="ArsR-like_HTH"/>
</dbReference>
<dbReference type="RefSeq" id="WP_197731124.1">
    <property type="nucleotide sequence ID" value="NZ_LR216287.1"/>
</dbReference>
<dbReference type="Pfam" id="PF03551">
    <property type="entry name" value="PadR"/>
    <property type="match status" value="1"/>
</dbReference>